<dbReference type="AlphaFoldDB" id="A0A8T3BR33"/>
<comment type="caution">
    <text evidence="1">The sequence shown here is derived from an EMBL/GenBank/DDBJ whole genome shotgun (WGS) entry which is preliminary data.</text>
</comment>
<dbReference type="PANTHER" id="PTHR36766">
    <property type="entry name" value="PLANT BROAD-SPECTRUM MILDEW RESISTANCE PROTEIN RPW8"/>
    <property type="match status" value="1"/>
</dbReference>
<evidence type="ECO:0008006" key="3">
    <source>
        <dbReference type="Google" id="ProtNLM"/>
    </source>
</evidence>
<organism evidence="1 2">
    <name type="scientific">Dendrobium nobile</name>
    <name type="common">Orchid</name>
    <dbReference type="NCBI Taxonomy" id="94219"/>
    <lineage>
        <taxon>Eukaryota</taxon>
        <taxon>Viridiplantae</taxon>
        <taxon>Streptophyta</taxon>
        <taxon>Embryophyta</taxon>
        <taxon>Tracheophyta</taxon>
        <taxon>Spermatophyta</taxon>
        <taxon>Magnoliopsida</taxon>
        <taxon>Liliopsida</taxon>
        <taxon>Asparagales</taxon>
        <taxon>Orchidaceae</taxon>
        <taxon>Epidendroideae</taxon>
        <taxon>Malaxideae</taxon>
        <taxon>Dendrobiinae</taxon>
        <taxon>Dendrobium</taxon>
    </lineage>
</organism>
<evidence type="ECO:0000313" key="1">
    <source>
        <dbReference type="EMBL" id="KAI0519578.1"/>
    </source>
</evidence>
<protein>
    <recommendedName>
        <fullName evidence="3">Disease resistance protein</fullName>
    </recommendedName>
</protein>
<accession>A0A8T3BR33</accession>
<dbReference type="Proteomes" id="UP000829196">
    <property type="component" value="Unassembled WGS sequence"/>
</dbReference>
<gene>
    <name evidence="1" type="ORF">KFK09_007029</name>
</gene>
<sequence length="232" mass="25934">MARRGLEALEDWFEAGEAAEDGCLFPCLSFLVLRDCPKLKELPSLPPMLYSLLMENTGWKTLNCCSISNSVPLTTLEVSACPNITSLHLADEIARLAALRSLTITKCPNLTSLGEMQTTNNCHLMLNHLSISDPSVLLMEPLRSFTSLKELKISKNDELVSFPNQAEQWFLEDRPSLSLLAFGVPMLRELPNLPPSLGRLTVWYCHPDLKKRYGEDGGSDRNKIAHIPRINI</sequence>
<dbReference type="EMBL" id="JAGYWB010000006">
    <property type="protein sequence ID" value="KAI0519578.1"/>
    <property type="molecule type" value="Genomic_DNA"/>
</dbReference>
<dbReference type="InterPro" id="IPR032675">
    <property type="entry name" value="LRR_dom_sf"/>
</dbReference>
<dbReference type="PANTHER" id="PTHR36766:SF70">
    <property type="entry name" value="DISEASE RESISTANCE PROTEIN RGA4"/>
    <property type="match status" value="1"/>
</dbReference>
<dbReference type="SUPFAM" id="SSF52058">
    <property type="entry name" value="L domain-like"/>
    <property type="match status" value="1"/>
</dbReference>
<name>A0A8T3BR33_DENNO</name>
<evidence type="ECO:0000313" key="2">
    <source>
        <dbReference type="Proteomes" id="UP000829196"/>
    </source>
</evidence>
<dbReference type="Gene3D" id="3.80.10.10">
    <property type="entry name" value="Ribonuclease Inhibitor"/>
    <property type="match status" value="1"/>
</dbReference>
<keyword evidence="2" id="KW-1185">Reference proteome</keyword>
<reference evidence="1" key="1">
    <citation type="journal article" date="2022" name="Front. Genet.">
        <title>Chromosome-Scale Assembly of the Dendrobium nobile Genome Provides Insights Into the Molecular Mechanism of the Biosynthesis of the Medicinal Active Ingredient of Dendrobium.</title>
        <authorList>
            <person name="Xu Q."/>
            <person name="Niu S.-C."/>
            <person name="Li K.-L."/>
            <person name="Zheng P.-J."/>
            <person name="Zhang X.-J."/>
            <person name="Jia Y."/>
            <person name="Liu Y."/>
            <person name="Niu Y.-X."/>
            <person name="Yu L.-H."/>
            <person name="Chen D.-F."/>
            <person name="Zhang G.-Q."/>
        </authorList>
    </citation>
    <scope>NUCLEOTIDE SEQUENCE</scope>
    <source>
        <tissue evidence="1">Leaf</tissue>
    </source>
</reference>
<proteinExistence type="predicted"/>
<dbReference type="SMR" id="A0A8T3BR33"/>